<dbReference type="PANTHER" id="PTHR43873:SF1">
    <property type="entry name" value="COBYRINATE A,C-DIAMIDE SYNTHASE"/>
    <property type="match status" value="1"/>
</dbReference>
<dbReference type="Pfam" id="PF01656">
    <property type="entry name" value="CbiA"/>
    <property type="match status" value="1"/>
</dbReference>
<evidence type="ECO:0000256" key="7">
    <source>
        <dbReference type="ARBA" id="ARBA00022962"/>
    </source>
</evidence>
<gene>
    <name evidence="10" type="ORF">SAMN04487946_101242</name>
</gene>
<dbReference type="NCBIfam" id="NF002204">
    <property type="entry name" value="PRK01077.1"/>
    <property type="match status" value="1"/>
</dbReference>
<sequence>MPTESVPSDLPGVVVAGTSSGVGKTIATLAVCRALERAGKTPVAAKAGPDFIDPSHHAAALGRPSRTLDPWLSGDRGLRQAYARGADDGDVCVVEGMMGLYDGDVSTAAVASALDLPVILVVDASGGMESVAATGLGFQRYAAHVDHDVDVVGLLASRAHSGRHERGIRNAIAELRYVGRIPPLDGLEIPDRHLGLHAGDEAPVSDDALDAAARQIETERLLDIARPPAFDTTPSLRAADETGVRVAVATDDAFRFMYPSTADRLRDRAVVEQFSPVAGDPVPECDAVYLPGGYPERHAAALAASPTLDELGDLAARDVPIFGECGGMMILGESLATEEGDHEMAGILPVQTRMTDAPAGLDHVGVRATRDTLVAPVGETRRGHEFHYSSAAPASDARYAFEMVRGAGIDGANDGLVEYRTLGTYTHFHPGSGVFDYLLETV</sequence>
<dbReference type="InterPro" id="IPR029062">
    <property type="entry name" value="Class_I_gatase-like"/>
</dbReference>
<dbReference type="InterPro" id="IPR002586">
    <property type="entry name" value="CobQ/CobB/MinD/ParA_Nub-bd_dom"/>
</dbReference>
<evidence type="ECO:0000256" key="3">
    <source>
        <dbReference type="ARBA" id="ARBA00022598"/>
    </source>
</evidence>
<evidence type="ECO:0000256" key="6">
    <source>
        <dbReference type="ARBA" id="ARBA00022842"/>
    </source>
</evidence>
<evidence type="ECO:0000256" key="4">
    <source>
        <dbReference type="ARBA" id="ARBA00022741"/>
    </source>
</evidence>
<evidence type="ECO:0000259" key="8">
    <source>
        <dbReference type="Pfam" id="PF01656"/>
    </source>
</evidence>
<name>A0A1H3CXM8_9EURY</name>
<dbReference type="PANTHER" id="PTHR43873">
    <property type="entry name" value="COBYRINATE A,C-DIAMIDE SYNTHASE"/>
    <property type="match status" value="1"/>
</dbReference>
<proteinExistence type="predicted"/>
<dbReference type="OrthoDB" id="8896at2157"/>
<dbReference type="STRING" id="660517.SAMN04487946_101242"/>
<dbReference type="GO" id="GO:0042242">
    <property type="term" value="F:cobyrinic acid a,c-diamide synthase activity"/>
    <property type="evidence" value="ECO:0007669"/>
    <property type="project" value="InterPro"/>
</dbReference>
<evidence type="ECO:0000256" key="5">
    <source>
        <dbReference type="ARBA" id="ARBA00022840"/>
    </source>
</evidence>
<dbReference type="AlphaFoldDB" id="A0A1H3CXM8"/>
<keyword evidence="4" id="KW-0547">Nucleotide-binding</keyword>
<evidence type="ECO:0000256" key="2">
    <source>
        <dbReference type="ARBA" id="ARBA00022573"/>
    </source>
</evidence>
<keyword evidence="3" id="KW-0436">Ligase</keyword>
<keyword evidence="7" id="KW-0315">Glutamine amidotransferase</keyword>
<dbReference type="InterPro" id="IPR027417">
    <property type="entry name" value="P-loop_NTPase"/>
</dbReference>
<keyword evidence="5" id="KW-0067">ATP-binding</keyword>
<evidence type="ECO:0000259" key="9">
    <source>
        <dbReference type="Pfam" id="PF07685"/>
    </source>
</evidence>
<protein>
    <submittedName>
        <fullName evidence="10">Cobyrinic acid a,c-diamide synthase</fullName>
    </submittedName>
</protein>
<dbReference type="RefSeq" id="WP_089764237.1">
    <property type="nucleotide sequence ID" value="NZ_FNPB01000001.1"/>
</dbReference>
<accession>A0A1H3CXM8</accession>
<dbReference type="InterPro" id="IPR004484">
    <property type="entry name" value="CbiA/CobB_synth"/>
</dbReference>
<dbReference type="Proteomes" id="UP000199170">
    <property type="component" value="Unassembled WGS sequence"/>
</dbReference>
<dbReference type="PROSITE" id="PS51273">
    <property type="entry name" value="GATASE_TYPE_1"/>
    <property type="match status" value="1"/>
</dbReference>
<dbReference type="NCBIfam" id="TIGR00379">
    <property type="entry name" value="cobB"/>
    <property type="match status" value="1"/>
</dbReference>
<dbReference type="SUPFAM" id="SSF52317">
    <property type="entry name" value="Class I glutamine amidotransferase-like"/>
    <property type="match status" value="1"/>
</dbReference>
<dbReference type="GO" id="GO:0009236">
    <property type="term" value="P:cobalamin biosynthetic process"/>
    <property type="evidence" value="ECO:0007669"/>
    <property type="project" value="UniProtKB-KW"/>
</dbReference>
<keyword evidence="11" id="KW-1185">Reference proteome</keyword>
<dbReference type="PROSITE" id="PS51274">
    <property type="entry name" value="GATASE_COBBQ"/>
    <property type="match status" value="1"/>
</dbReference>
<dbReference type="CDD" id="cd03130">
    <property type="entry name" value="GATase1_CobB"/>
    <property type="match status" value="1"/>
</dbReference>
<comment type="cofactor">
    <cofactor evidence="1">
        <name>Mg(2+)</name>
        <dbReference type="ChEBI" id="CHEBI:18420"/>
    </cofactor>
</comment>
<feature type="domain" description="CobB/CobQ-like glutamine amidotransferase" evidence="9">
    <location>
        <begin position="245"/>
        <end position="430"/>
    </location>
</feature>
<keyword evidence="2" id="KW-0169">Cobalamin biosynthesis</keyword>
<keyword evidence="6" id="KW-0460">Magnesium</keyword>
<dbReference type="SUPFAM" id="SSF52540">
    <property type="entry name" value="P-loop containing nucleoside triphosphate hydrolases"/>
    <property type="match status" value="1"/>
</dbReference>
<reference evidence="11" key="1">
    <citation type="submission" date="2016-10" db="EMBL/GenBank/DDBJ databases">
        <authorList>
            <person name="Varghese N."/>
            <person name="Submissions S."/>
        </authorList>
    </citation>
    <scope>NUCLEOTIDE SEQUENCE [LARGE SCALE GENOMIC DNA]</scope>
    <source>
        <strain evidence="11">CGMCC 1.10118</strain>
    </source>
</reference>
<evidence type="ECO:0000256" key="1">
    <source>
        <dbReference type="ARBA" id="ARBA00001946"/>
    </source>
</evidence>
<dbReference type="InterPro" id="IPR011698">
    <property type="entry name" value="GATase_3"/>
</dbReference>
<dbReference type="EMBL" id="FNPB01000001">
    <property type="protein sequence ID" value="SDX58648.1"/>
    <property type="molecule type" value="Genomic_DNA"/>
</dbReference>
<feature type="domain" description="CobQ/CobB/MinD/ParA nucleotide binding" evidence="8">
    <location>
        <begin position="13"/>
        <end position="191"/>
    </location>
</feature>
<evidence type="ECO:0000313" key="11">
    <source>
        <dbReference type="Proteomes" id="UP000199170"/>
    </source>
</evidence>
<dbReference type="GO" id="GO:0005524">
    <property type="term" value="F:ATP binding"/>
    <property type="evidence" value="ECO:0007669"/>
    <property type="project" value="UniProtKB-KW"/>
</dbReference>
<organism evidence="10 11">
    <name type="scientific">Halobellus clavatus</name>
    <dbReference type="NCBI Taxonomy" id="660517"/>
    <lineage>
        <taxon>Archaea</taxon>
        <taxon>Methanobacteriati</taxon>
        <taxon>Methanobacteriota</taxon>
        <taxon>Stenosarchaea group</taxon>
        <taxon>Halobacteria</taxon>
        <taxon>Halobacteriales</taxon>
        <taxon>Haloferacaceae</taxon>
        <taxon>Halobellus</taxon>
    </lineage>
</organism>
<dbReference type="Gene3D" id="3.40.50.880">
    <property type="match status" value="1"/>
</dbReference>
<dbReference type="Gene3D" id="3.40.50.300">
    <property type="entry name" value="P-loop containing nucleotide triphosphate hydrolases"/>
    <property type="match status" value="2"/>
</dbReference>
<evidence type="ECO:0000313" key="10">
    <source>
        <dbReference type="EMBL" id="SDX58648.1"/>
    </source>
</evidence>
<dbReference type="Pfam" id="PF07685">
    <property type="entry name" value="GATase_3"/>
    <property type="match status" value="1"/>
</dbReference>